<dbReference type="GO" id="GO:0010411">
    <property type="term" value="P:xyloglucan metabolic process"/>
    <property type="evidence" value="ECO:0007669"/>
    <property type="project" value="TreeGrafter"/>
</dbReference>
<dbReference type="InterPro" id="IPR015943">
    <property type="entry name" value="WD40/YVTN_repeat-like_dom_sf"/>
</dbReference>
<reference evidence="3 4" key="1">
    <citation type="submission" date="2016-01" db="EMBL/GenBank/DDBJ databases">
        <title>The draft genome sequence of Aquimarina sp. RZW4-3-2.</title>
        <authorList>
            <person name="Wang Y."/>
        </authorList>
    </citation>
    <scope>NUCLEOTIDE SEQUENCE [LARGE SCALE GENOMIC DNA]</scope>
    <source>
        <strain evidence="3 4">RZW4-3-2</strain>
    </source>
</reference>
<dbReference type="OrthoDB" id="9757947at2"/>
<dbReference type="RefSeq" id="WP_066308410.1">
    <property type="nucleotide sequence ID" value="NZ_LQRT01000001.1"/>
</dbReference>
<protein>
    <recommendedName>
        <fullName evidence="2">Secretion system C-terminal sorting domain-containing protein</fullName>
    </recommendedName>
</protein>
<dbReference type="SUPFAM" id="SSF110296">
    <property type="entry name" value="Oligoxyloglucan reducing end-specific cellobiohydrolase"/>
    <property type="match status" value="2"/>
</dbReference>
<dbReference type="CDD" id="cd15482">
    <property type="entry name" value="Sialidase_non-viral"/>
    <property type="match status" value="1"/>
</dbReference>
<dbReference type="PANTHER" id="PTHR43739:SF5">
    <property type="entry name" value="EXO-ALPHA-SIALIDASE"/>
    <property type="match status" value="1"/>
</dbReference>
<gene>
    <name evidence="3" type="ORF">AWE51_16785</name>
</gene>
<dbReference type="NCBIfam" id="TIGR04183">
    <property type="entry name" value="Por_Secre_tail"/>
    <property type="match status" value="1"/>
</dbReference>
<evidence type="ECO:0000313" key="3">
    <source>
        <dbReference type="EMBL" id="KZS42999.1"/>
    </source>
</evidence>
<dbReference type="EMBL" id="LQRT01000001">
    <property type="protein sequence ID" value="KZS42999.1"/>
    <property type="molecule type" value="Genomic_DNA"/>
</dbReference>
<dbReference type="PANTHER" id="PTHR43739">
    <property type="entry name" value="XYLOGLUCANASE (EUROFUNG)"/>
    <property type="match status" value="1"/>
</dbReference>
<organism evidence="3 4">
    <name type="scientific">Aquimarina aggregata</name>
    <dbReference type="NCBI Taxonomy" id="1642818"/>
    <lineage>
        <taxon>Bacteria</taxon>
        <taxon>Pseudomonadati</taxon>
        <taxon>Bacteroidota</taxon>
        <taxon>Flavobacteriia</taxon>
        <taxon>Flavobacteriales</taxon>
        <taxon>Flavobacteriaceae</taxon>
        <taxon>Aquimarina</taxon>
    </lineage>
</organism>
<dbReference type="Proteomes" id="UP000076715">
    <property type="component" value="Unassembled WGS sequence"/>
</dbReference>
<name>A0A163D4Y5_9FLAO</name>
<evidence type="ECO:0000313" key="4">
    <source>
        <dbReference type="Proteomes" id="UP000076715"/>
    </source>
</evidence>
<evidence type="ECO:0000259" key="2">
    <source>
        <dbReference type="Pfam" id="PF18962"/>
    </source>
</evidence>
<evidence type="ECO:0000256" key="1">
    <source>
        <dbReference type="ARBA" id="ARBA00022729"/>
    </source>
</evidence>
<dbReference type="InterPro" id="IPR026444">
    <property type="entry name" value="Secre_tail"/>
</dbReference>
<proteinExistence type="predicted"/>
<dbReference type="STRING" id="1642818.AWE51_16785"/>
<keyword evidence="4" id="KW-1185">Reference proteome</keyword>
<comment type="caution">
    <text evidence="3">The sequence shown here is derived from an EMBL/GenBank/DDBJ whole genome shotgun (WGS) entry which is preliminary data.</text>
</comment>
<dbReference type="AlphaFoldDB" id="A0A163D4Y5"/>
<dbReference type="Gene3D" id="2.130.10.10">
    <property type="entry name" value="YVTN repeat-like/Quinoprotein amine dehydrogenase"/>
    <property type="match status" value="4"/>
</dbReference>
<feature type="domain" description="Secretion system C-terminal sorting" evidence="2">
    <location>
        <begin position="1199"/>
        <end position="1272"/>
    </location>
</feature>
<accession>A0A163D4Y5</accession>
<keyword evidence="1" id="KW-0732">Signal</keyword>
<dbReference type="Pfam" id="PF18962">
    <property type="entry name" value="Por_Secre_tail"/>
    <property type="match status" value="1"/>
</dbReference>
<dbReference type="InterPro" id="IPR052025">
    <property type="entry name" value="Xyloglucanase_GH74"/>
</dbReference>
<sequence>MKRNHILGLLFICFLIQPVIYGQVKSSKTNIPKGHQLYKTSKIKIKQSQQSNTIVKPSQIRDKASDRFFYELDRTCDPMTRQIPEGIEKKEESFIQNKKSLKSSTISKMSNTNWINRGPFNVGGRTRALAIDMSNENVILAGGVSGGLWRSEDGGQNWNKVTRKFQNPSITAIVQDPRPGHQHIWYYGGGERLGNSANFNAVTLYTGVGIYKSQDSGRTWELLPSTVDNTVLTASPFDIVNSMVINPTNGDLYVATFNGIHRSQDDGNSFQEVLTGGIDKRTEIAVTKQGKLYASVADRDFNTVVGGVYTSDEGTNWTRISDNIADLNRVDRAIFAINPSNENEVYVYSTFASRNRLFKYNAIDQTFIDLSEQLPVRSGLIGGLVTQGAYNMVIAVHPTNPEFIIIGGTNLFRTTDGFRTKIDDTPNNWIGGYSPRNDVSLYPDQHPDMHALVFFPSNPNKVLNANDGGVFMTEDITTSSSFEMPVDWISLNNGYVTTQPYAVSFDPNAENEDLLAGFQDNGTWFTDQKNTAAFWEEEFGGDGSYNAFADNGLTRYVSSQRGNVFRLNNDANGNTISLSWVRPAGNRSFAFITPFVLNPNNDNEMYLPAETTLLRNSNLDEIPSVATIDDLTAPTDVNWSETTKVESILDPNSGRELNTITALDISTFPEANKVYYGTGQGQIFRLDFANLPSSKPVDIFTGKGLPERGFISSIQVDPNNSDRVLVTFSNYNIPSIFLSENAGETWINISGNLEENKDGTGNGPSVRWTSFLGNKDGILAGTSSGLYYTKKILNENTVWQLENNQIGDGVVMQVRTRKDGFAALAVHGNGVFSKKFNVTPPRGEKTLVVNKKPDDIILSIEETPQFMTVDVNDVFRDQFDSNSTIDITVESSDKDRSFIGYEFFNNQLEIFFFGTNRDVPNVDKEGKATIRLTATSGIERLATEFKVQVVQKPFLNRFDENKLPYRVQFPSSEVSETDIFGNPPSSVELADQIKVPSGKKWTIERMKILAGADPFTSDIFPPGGNTARIRIYQDENGKPGKQIANMVNKLRKNPLLDVSLSILGDLGSPSQIGEFDLVLPNKVELTEGKYWISFTRLEEIYAANNIVWAQQIRTFGGPEFDNINESVIANKPNPHYRSLEGSLFKKTWEPFENLDVLLPTAEYPIENQSSQLLFSLFGEVDDINTIKSKNRDLQTNVVISPNPTDEIFNIQFSRKLDEDILVKIMDLTGNEIFRKNFDKKETSYSIETSGFARGIYIVSITGNTIKTTTKMVRR</sequence>